<keyword evidence="9" id="KW-1185">Reference proteome</keyword>
<evidence type="ECO:0000256" key="5">
    <source>
        <dbReference type="RuleBase" id="RU000383"/>
    </source>
</evidence>
<feature type="domain" description="Cyclin-like" evidence="6">
    <location>
        <begin position="199"/>
        <end position="287"/>
    </location>
</feature>
<dbReference type="InterPro" id="IPR039361">
    <property type="entry name" value="Cyclin"/>
</dbReference>
<dbReference type="PANTHER" id="PTHR10177">
    <property type="entry name" value="CYCLINS"/>
    <property type="match status" value="1"/>
</dbReference>
<evidence type="ECO:0000256" key="3">
    <source>
        <dbReference type="ARBA" id="ARBA00023127"/>
    </source>
</evidence>
<evidence type="ECO:0000256" key="2">
    <source>
        <dbReference type="ARBA" id="ARBA00022618"/>
    </source>
</evidence>
<dbReference type="InterPro" id="IPR004367">
    <property type="entry name" value="Cyclin_C-dom"/>
</dbReference>
<feature type="domain" description="Cyclin-like" evidence="6">
    <location>
        <begin position="101"/>
        <end position="186"/>
    </location>
</feature>
<organism evidence="8 9">
    <name type="scientific">Heracleum sosnowskyi</name>
    <dbReference type="NCBI Taxonomy" id="360622"/>
    <lineage>
        <taxon>Eukaryota</taxon>
        <taxon>Viridiplantae</taxon>
        <taxon>Streptophyta</taxon>
        <taxon>Embryophyta</taxon>
        <taxon>Tracheophyta</taxon>
        <taxon>Spermatophyta</taxon>
        <taxon>Magnoliopsida</taxon>
        <taxon>eudicotyledons</taxon>
        <taxon>Gunneridae</taxon>
        <taxon>Pentapetalae</taxon>
        <taxon>asterids</taxon>
        <taxon>campanulids</taxon>
        <taxon>Apiales</taxon>
        <taxon>Apiaceae</taxon>
        <taxon>Apioideae</taxon>
        <taxon>apioid superclade</taxon>
        <taxon>Tordylieae</taxon>
        <taxon>Tordyliinae</taxon>
        <taxon>Heracleum</taxon>
    </lineage>
</organism>
<name>A0AAD8HGB8_9APIA</name>
<sequence length="324" mass="37681">MLRQLFMFITCSNCIFKFVGDYTKLPKVKEHDVDVAARERKIHSEDVDDEYNNPQLCAAMVRDIYNNLRASEANAKKRPCTDYMQKVQKDITINMREILIDWLVEVAEEFKLNSETLYLTVNYIDRYLSGNSINRERLQLLGVTCMMIASKYEKRIGPLLVKKFCDVTVNTYSNDELRQMEYTVLDYLEFELTVPTVRCFLGRFVCVAQAVTQAVPVELECMSNYLAELSLLDYSMLGYAPSKIAASSIFLARYILLPSRRPWNSTLQHYTLYKPSELLECVNALHRLCCDSVNSIVERYSNHKYMYVAEKYCPPTIPGEYFQD</sequence>
<comment type="similarity">
    <text evidence="1">Belongs to the cyclin family. Cyclin AB subfamily.</text>
</comment>
<dbReference type="InterPro" id="IPR046965">
    <property type="entry name" value="Cyclin_A/B-like"/>
</dbReference>
<dbReference type="AlphaFoldDB" id="A0AAD8HGB8"/>
<gene>
    <name evidence="8" type="ORF">POM88_042182</name>
</gene>
<dbReference type="GO" id="GO:0016538">
    <property type="term" value="F:cyclin-dependent protein serine/threonine kinase regulator activity"/>
    <property type="evidence" value="ECO:0007669"/>
    <property type="project" value="InterPro"/>
</dbReference>
<dbReference type="InterPro" id="IPR048258">
    <property type="entry name" value="Cyclins_cyclin-box"/>
</dbReference>
<dbReference type="Pfam" id="PF00134">
    <property type="entry name" value="Cyclin_N"/>
    <property type="match status" value="1"/>
</dbReference>
<evidence type="ECO:0000256" key="1">
    <source>
        <dbReference type="ARBA" id="ARBA00006955"/>
    </source>
</evidence>
<evidence type="ECO:0000313" key="9">
    <source>
        <dbReference type="Proteomes" id="UP001237642"/>
    </source>
</evidence>
<evidence type="ECO:0000313" key="8">
    <source>
        <dbReference type="EMBL" id="KAK1366621.1"/>
    </source>
</evidence>
<dbReference type="GO" id="GO:0044772">
    <property type="term" value="P:mitotic cell cycle phase transition"/>
    <property type="evidence" value="ECO:0007669"/>
    <property type="project" value="InterPro"/>
</dbReference>
<dbReference type="FunFam" id="1.10.472.10:FF:000001">
    <property type="entry name" value="G2/mitotic-specific cyclin"/>
    <property type="match status" value="1"/>
</dbReference>
<keyword evidence="4" id="KW-0131">Cell cycle</keyword>
<dbReference type="PIRSF" id="PIRSF001771">
    <property type="entry name" value="Cyclin_A_B_D_E"/>
    <property type="match status" value="1"/>
</dbReference>
<keyword evidence="3 5" id="KW-0195">Cyclin</keyword>
<dbReference type="Proteomes" id="UP001237642">
    <property type="component" value="Unassembled WGS sequence"/>
</dbReference>
<dbReference type="InterPro" id="IPR006671">
    <property type="entry name" value="Cyclin_N"/>
</dbReference>
<dbReference type="SUPFAM" id="SSF47954">
    <property type="entry name" value="Cyclin-like"/>
    <property type="match status" value="2"/>
</dbReference>
<dbReference type="InterPro" id="IPR013763">
    <property type="entry name" value="Cyclin-like_dom"/>
</dbReference>
<dbReference type="SMART" id="SM01332">
    <property type="entry name" value="Cyclin_C"/>
    <property type="match status" value="1"/>
</dbReference>
<dbReference type="Gene3D" id="1.10.472.10">
    <property type="entry name" value="Cyclin-like"/>
    <property type="match status" value="2"/>
</dbReference>
<proteinExistence type="inferred from homology"/>
<reference evidence="8" key="1">
    <citation type="submission" date="2023-02" db="EMBL/GenBank/DDBJ databases">
        <title>Genome of toxic invasive species Heracleum sosnowskyi carries increased number of genes despite the absence of recent whole-genome duplications.</title>
        <authorList>
            <person name="Schelkunov M."/>
            <person name="Shtratnikova V."/>
            <person name="Makarenko M."/>
            <person name="Klepikova A."/>
            <person name="Omelchenko D."/>
            <person name="Novikova G."/>
            <person name="Obukhova E."/>
            <person name="Bogdanov V."/>
            <person name="Penin A."/>
            <person name="Logacheva M."/>
        </authorList>
    </citation>
    <scope>NUCLEOTIDE SEQUENCE</scope>
    <source>
        <strain evidence="8">Hsosn_3</strain>
        <tissue evidence="8">Leaf</tissue>
    </source>
</reference>
<accession>A0AAD8HGB8</accession>
<evidence type="ECO:0000256" key="4">
    <source>
        <dbReference type="ARBA" id="ARBA00023306"/>
    </source>
</evidence>
<evidence type="ECO:0000259" key="7">
    <source>
        <dbReference type="SMART" id="SM01332"/>
    </source>
</evidence>
<keyword evidence="2" id="KW-0132">Cell division</keyword>
<dbReference type="GO" id="GO:0051301">
    <property type="term" value="P:cell division"/>
    <property type="evidence" value="ECO:0007669"/>
    <property type="project" value="UniProtKB-KW"/>
</dbReference>
<dbReference type="InterPro" id="IPR036915">
    <property type="entry name" value="Cyclin-like_sf"/>
</dbReference>
<evidence type="ECO:0000259" key="6">
    <source>
        <dbReference type="SMART" id="SM00385"/>
    </source>
</evidence>
<dbReference type="EMBL" id="JAUIZM010000009">
    <property type="protein sequence ID" value="KAK1366621.1"/>
    <property type="molecule type" value="Genomic_DNA"/>
</dbReference>
<dbReference type="PROSITE" id="PS00292">
    <property type="entry name" value="CYCLINS"/>
    <property type="match status" value="1"/>
</dbReference>
<reference evidence="8" key="2">
    <citation type="submission" date="2023-05" db="EMBL/GenBank/DDBJ databases">
        <authorList>
            <person name="Schelkunov M.I."/>
        </authorList>
    </citation>
    <scope>NUCLEOTIDE SEQUENCE</scope>
    <source>
        <strain evidence="8">Hsosn_3</strain>
        <tissue evidence="8">Leaf</tissue>
    </source>
</reference>
<dbReference type="SMART" id="SM00385">
    <property type="entry name" value="CYCLIN"/>
    <property type="match status" value="2"/>
</dbReference>
<feature type="domain" description="Cyclin C-terminal" evidence="7">
    <location>
        <begin position="195"/>
        <end position="314"/>
    </location>
</feature>
<dbReference type="Pfam" id="PF02984">
    <property type="entry name" value="Cyclin_C"/>
    <property type="match status" value="1"/>
</dbReference>
<protein>
    <submittedName>
        <fullName evidence="8">Cyclin N-terminal domain-containing protein</fullName>
    </submittedName>
</protein>
<comment type="caution">
    <text evidence="8">The sequence shown here is derived from an EMBL/GenBank/DDBJ whole genome shotgun (WGS) entry which is preliminary data.</text>
</comment>